<dbReference type="PROSITE" id="PS00108">
    <property type="entry name" value="PROTEIN_KINASE_ST"/>
    <property type="match status" value="1"/>
</dbReference>
<dbReference type="RefSeq" id="XP_024575081.1">
    <property type="nucleotide sequence ID" value="XM_024724178.1"/>
</dbReference>
<evidence type="ECO:0000313" key="9">
    <source>
        <dbReference type="EMBL" id="CEG38712.1"/>
    </source>
</evidence>
<feature type="compositionally biased region" description="Low complexity" evidence="7">
    <location>
        <begin position="533"/>
        <end position="542"/>
    </location>
</feature>
<dbReference type="Gene3D" id="1.10.510.10">
    <property type="entry name" value="Transferase(Phosphotransferase) domain 1"/>
    <property type="match status" value="1"/>
</dbReference>
<organism evidence="9 10">
    <name type="scientific">Plasmopara halstedii</name>
    <name type="common">Downy mildew of sunflower</name>
    <dbReference type="NCBI Taxonomy" id="4781"/>
    <lineage>
        <taxon>Eukaryota</taxon>
        <taxon>Sar</taxon>
        <taxon>Stramenopiles</taxon>
        <taxon>Oomycota</taxon>
        <taxon>Peronosporomycetes</taxon>
        <taxon>Peronosporales</taxon>
        <taxon>Peronosporaceae</taxon>
        <taxon>Plasmopara</taxon>
    </lineage>
</organism>
<dbReference type="OrthoDB" id="548217at2759"/>
<dbReference type="InterPro" id="IPR011009">
    <property type="entry name" value="Kinase-like_dom_sf"/>
</dbReference>
<feature type="domain" description="Protein kinase" evidence="8">
    <location>
        <begin position="4"/>
        <end position="278"/>
    </location>
</feature>
<keyword evidence="1" id="KW-0723">Serine/threonine-protein kinase</keyword>
<evidence type="ECO:0000256" key="7">
    <source>
        <dbReference type="SAM" id="MobiDB-lite"/>
    </source>
</evidence>
<keyword evidence="5 6" id="KW-0067">ATP-binding</keyword>
<feature type="region of interest" description="Disordered" evidence="7">
    <location>
        <begin position="520"/>
        <end position="551"/>
    </location>
</feature>
<evidence type="ECO:0000256" key="4">
    <source>
        <dbReference type="ARBA" id="ARBA00022777"/>
    </source>
</evidence>
<dbReference type="InterPro" id="IPR008271">
    <property type="entry name" value="Ser/Thr_kinase_AS"/>
</dbReference>
<dbReference type="Gene3D" id="3.30.200.20">
    <property type="entry name" value="Phosphorylase Kinase, domain 1"/>
    <property type="match status" value="1"/>
</dbReference>
<dbReference type="EMBL" id="CCYD01000322">
    <property type="protein sequence ID" value="CEG38712.1"/>
    <property type="molecule type" value="Genomic_DNA"/>
</dbReference>
<evidence type="ECO:0000313" key="10">
    <source>
        <dbReference type="Proteomes" id="UP000054928"/>
    </source>
</evidence>
<evidence type="ECO:0000259" key="8">
    <source>
        <dbReference type="PROSITE" id="PS50011"/>
    </source>
</evidence>
<dbReference type="Pfam" id="PF00069">
    <property type="entry name" value="Pkinase"/>
    <property type="match status" value="1"/>
</dbReference>
<sequence length="551" mass="62904">MDKYVVEKVIGEGTYGIVYKAKVKASDNYVAIKKFKLPGDTLSMREVQTCSMLNHPNIVSYRNSFRHDGILHLVFDYVCDGLVELLSKNQTGVRPQNAQTIIFQLCKALDYCHSNRIIHRDVKPDNILLDKNGTLKLCDFGVARTIQYDGDLLSDYVSTRWYRPPEQELRLGRYSFNADIWSVGCVLMELLTGRPLFPGNTQIEQLNLIQSYLGPLPVSLRSKVPRGASSIQAPSRSFRESLGDRSLPPGALDFLVKTLQLEPRLRYSAQDCLNHPFLSSLRDAELRQTETRHRLRQVRGSDEECIEERIAGEEQSPTREQSNEFKPYQKISGFESQTSETCSVIKNKDDSANISAKVIQCNYLKDQVRMHDIIECDNDSIQEIIETDCSQFQLFCGASLHASHVMLAKSHVNFLDDDSCYEDDFEEYINRFKLNDSIGSSEVVLHTSDTSLSSNESRIHQGSHSRMQLAHFWQLYEEKMFAEARSLFNTQMRRQIRTLALISPSLLVYDRATKKLYVSDSSPDEAMLERTRSTASAWRSSSKPPNPPYSR</sequence>
<evidence type="ECO:0000256" key="1">
    <source>
        <dbReference type="ARBA" id="ARBA00022527"/>
    </source>
</evidence>
<dbReference type="PANTHER" id="PTHR24055">
    <property type="entry name" value="MITOGEN-ACTIVATED PROTEIN KINASE"/>
    <property type="match status" value="1"/>
</dbReference>
<dbReference type="Proteomes" id="UP000054928">
    <property type="component" value="Unassembled WGS sequence"/>
</dbReference>
<evidence type="ECO:0000256" key="3">
    <source>
        <dbReference type="ARBA" id="ARBA00022741"/>
    </source>
</evidence>
<keyword evidence="2" id="KW-0808">Transferase</keyword>
<dbReference type="PROSITE" id="PS00107">
    <property type="entry name" value="PROTEIN_KINASE_ATP"/>
    <property type="match status" value="1"/>
</dbReference>
<dbReference type="GeneID" id="36403825"/>
<evidence type="ECO:0000256" key="6">
    <source>
        <dbReference type="PROSITE-ProRule" id="PRU10141"/>
    </source>
</evidence>
<dbReference type="SMART" id="SM00220">
    <property type="entry name" value="S_TKc"/>
    <property type="match status" value="1"/>
</dbReference>
<keyword evidence="3 6" id="KW-0547">Nucleotide-binding</keyword>
<dbReference type="GO" id="GO:0004674">
    <property type="term" value="F:protein serine/threonine kinase activity"/>
    <property type="evidence" value="ECO:0007669"/>
    <property type="project" value="UniProtKB-KW"/>
</dbReference>
<evidence type="ECO:0000256" key="5">
    <source>
        <dbReference type="ARBA" id="ARBA00022840"/>
    </source>
</evidence>
<dbReference type="InterPro" id="IPR000719">
    <property type="entry name" value="Prot_kinase_dom"/>
</dbReference>
<dbReference type="GO" id="GO:0005524">
    <property type="term" value="F:ATP binding"/>
    <property type="evidence" value="ECO:0007669"/>
    <property type="project" value="UniProtKB-UniRule"/>
</dbReference>
<dbReference type="AlphaFoldDB" id="A0A0P1ACL7"/>
<dbReference type="PROSITE" id="PS50011">
    <property type="entry name" value="PROTEIN_KINASE_DOM"/>
    <property type="match status" value="1"/>
</dbReference>
<keyword evidence="4 9" id="KW-0418">Kinase</keyword>
<dbReference type="SUPFAM" id="SSF56112">
    <property type="entry name" value="Protein kinase-like (PK-like)"/>
    <property type="match status" value="1"/>
</dbReference>
<accession>A0A0P1ACL7</accession>
<protein>
    <submittedName>
        <fullName evidence="9">Cmgc cdkl protein kinase</fullName>
    </submittedName>
</protein>
<name>A0A0P1ACL7_PLAHL</name>
<keyword evidence="10" id="KW-1185">Reference proteome</keyword>
<reference evidence="10" key="1">
    <citation type="submission" date="2014-09" db="EMBL/GenBank/DDBJ databases">
        <authorList>
            <person name="Sharma Rahul"/>
            <person name="Thines Marco"/>
        </authorList>
    </citation>
    <scope>NUCLEOTIDE SEQUENCE [LARGE SCALE GENOMIC DNA]</scope>
</reference>
<dbReference type="InterPro" id="IPR017441">
    <property type="entry name" value="Protein_kinase_ATP_BS"/>
</dbReference>
<feature type="binding site" evidence="6">
    <location>
        <position position="34"/>
    </location>
    <ligand>
        <name>ATP</name>
        <dbReference type="ChEBI" id="CHEBI:30616"/>
    </ligand>
</feature>
<evidence type="ECO:0000256" key="2">
    <source>
        <dbReference type="ARBA" id="ARBA00022679"/>
    </source>
</evidence>
<proteinExistence type="predicted"/>
<dbReference type="FunFam" id="1.10.510.10:FF:000624">
    <property type="entry name" value="Mitogen-activated protein kinase"/>
    <property type="match status" value="1"/>
</dbReference>
<dbReference type="InterPro" id="IPR050117">
    <property type="entry name" value="MAPK"/>
</dbReference>